<proteinExistence type="predicted"/>
<accession>A0ABS5I140</accession>
<evidence type="ECO:0008006" key="3">
    <source>
        <dbReference type="Google" id="ProtNLM"/>
    </source>
</evidence>
<protein>
    <recommendedName>
        <fullName evidence="3">DNA polymerase III subunit psi</fullName>
    </recommendedName>
</protein>
<evidence type="ECO:0000313" key="1">
    <source>
        <dbReference type="EMBL" id="MBR9727741.1"/>
    </source>
</evidence>
<organism evidence="1 2">
    <name type="scientific">Shewanella intestini</name>
    <dbReference type="NCBI Taxonomy" id="2017544"/>
    <lineage>
        <taxon>Bacteria</taxon>
        <taxon>Pseudomonadati</taxon>
        <taxon>Pseudomonadota</taxon>
        <taxon>Gammaproteobacteria</taxon>
        <taxon>Alteromonadales</taxon>
        <taxon>Shewanellaceae</taxon>
        <taxon>Shewanella</taxon>
    </lineage>
</organism>
<sequence>MDKNAFLDAMNVSRWRSADTPGKPYLVLHDLDADMSNNQLLTQVLKLLNVDLEQCEFDCKPISGMQVVWDMRKVKMRPRVAWVVTSPLADILPNADEKQQLWQQVVTHLNQQTSESAAHA</sequence>
<evidence type="ECO:0000313" key="2">
    <source>
        <dbReference type="Proteomes" id="UP000811844"/>
    </source>
</evidence>
<dbReference type="InterPro" id="IPR036654">
    <property type="entry name" value="DNA_pol_III_psi_sf"/>
</dbReference>
<gene>
    <name evidence="1" type="ORF">G3R48_07050</name>
</gene>
<dbReference type="SUPFAM" id="SSF102220">
    <property type="entry name" value="DNA polymerase III psi subunit"/>
    <property type="match status" value="1"/>
</dbReference>
<dbReference type="Proteomes" id="UP000811844">
    <property type="component" value="Unassembled WGS sequence"/>
</dbReference>
<keyword evidence="2" id="KW-1185">Reference proteome</keyword>
<name>A0ABS5I140_9GAMM</name>
<comment type="caution">
    <text evidence="1">The sequence shown here is derived from an EMBL/GenBank/DDBJ whole genome shotgun (WGS) entry which is preliminary data.</text>
</comment>
<dbReference type="EMBL" id="JAAIKR010000004">
    <property type="protein sequence ID" value="MBR9727741.1"/>
    <property type="molecule type" value="Genomic_DNA"/>
</dbReference>
<reference evidence="1 2" key="1">
    <citation type="submission" date="2020-02" db="EMBL/GenBank/DDBJ databases">
        <title>Shewanella WXL01 sp. nov., a marine bacterium isolated from green algae in Luhuitou Fringing Reef (Northern South China Sea).</title>
        <authorList>
            <person name="Wang X."/>
        </authorList>
    </citation>
    <scope>NUCLEOTIDE SEQUENCE [LARGE SCALE GENOMIC DNA]</scope>
    <source>
        <strain evidence="1 2">MCCC 1A01895</strain>
    </source>
</reference>
<dbReference type="RefSeq" id="WP_153661552.1">
    <property type="nucleotide sequence ID" value="NZ_JAAIKR010000004.1"/>
</dbReference>